<evidence type="ECO:0000256" key="3">
    <source>
        <dbReference type="ARBA" id="ARBA00023004"/>
    </source>
</evidence>
<keyword evidence="2" id="KW-0479">Metal-binding</keyword>
<dbReference type="AlphaFoldDB" id="X1BTY5"/>
<accession>X1BTY5</accession>
<evidence type="ECO:0000256" key="1">
    <source>
        <dbReference type="ARBA" id="ARBA00022617"/>
    </source>
</evidence>
<keyword evidence="3" id="KW-0408">Iron</keyword>
<dbReference type="PROSITE" id="PS51007">
    <property type="entry name" value="CYTC"/>
    <property type="match status" value="1"/>
</dbReference>
<gene>
    <name evidence="5" type="ORF">S01H4_47352</name>
</gene>
<name>X1BTY5_9ZZZZ</name>
<dbReference type="Gene3D" id="1.10.760.10">
    <property type="entry name" value="Cytochrome c-like domain"/>
    <property type="match status" value="1"/>
</dbReference>
<dbReference type="EMBL" id="BART01026571">
    <property type="protein sequence ID" value="GAG98495.1"/>
    <property type="molecule type" value="Genomic_DNA"/>
</dbReference>
<protein>
    <recommendedName>
        <fullName evidence="4">Cytochrome c domain-containing protein</fullName>
    </recommendedName>
</protein>
<reference evidence="5" key="1">
    <citation type="journal article" date="2014" name="Front. Microbiol.">
        <title>High frequency of phylogenetically diverse reductive dehalogenase-homologous genes in deep subseafloor sedimentary metagenomes.</title>
        <authorList>
            <person name="Kawai M."/>
            <person name="Futagami T."/>
            <person name="Toyoda A."/>
            <person name="Takaki Y."/>
            <person name="Nishi S."/>
            <person name="Hori S."/>
            <person name="Arai W."/>
            <person name="Tsubouchi T."/>
            <person name="Morono Y."/>
            <person name="Uchiyama I."/>
            <person name="Ito T."/>
            <person name="Fujiyama A."/>
            <person name="Inagaki F."/>
            <person name="Takami H."/>
        </authorList>
    </citation>
    <scope>NUCLEOTIDE SEQUENCE</scope>
    <source>
        <strain evidence="5">Expedition CK06-06</strain>
    </source>
</reference>
<comment type="caution">
    <text evidence="5">The sequence shown here is derived from an EMBL/GenBank/DDBJ whole genome shotgun (WGS) entry which is preliminary data.</text>
</comment>
<sequence>MGLMVALACLPWGAYGEAPSAADIEFFERAVRPVLAENCFKCHGPEKQKAGLRLDHIASILEGSDSGKVVVPGAPESSLLVEAIGYANVDLQMPPKKGKLSDAAIADLTRWVAMGAPWPEEAVAQTAAAEAAFDLAERRASHWAWQALA</sequence>
<dbReference type="Pfam" id="PF07635">
    <property type="entry name" value="PSCyt1"/>
    <property type="match status" value="1"/>
</dbReference>
<feature type="non-terminal residue" evidence="5">
    <location>
        <position position="149"/>
    </location>
</feature>
<dbReference type="SUPFAM" id="SSF46626">
    <property type="entry name" value="Cytochrome c"/>
    <property type="match status" value="1"/>
</dbReference>
<dbReference type="GO" id="GO:0046872">
    <property type="term" value="F:metal ion binding"/>
    <property type="evidence" value="ECO:0007669"/>
    <property type="project" value="UniProtKB-KW"/>
</dbReference>
<dbReference type="GO" id="GO:0020037">
    <property type="term" value="F:heme binding"/>
    <property type="evidence" value="ECO:0007669"/>
    <property type="project" value="InterPro"/>
</dbReference>
<keyword evidence="1" id="KW-0349">Heme</keyword>
<evidence type="ECO:0000313" key="5">
    <source>
        <dbReference type="EMBL" id="GAG98495.1"/>
    </source>
</evidence>
<dbReference type="GO" id="GO:0009055">
    <property type="term" value="F:electron transfer activity"/>
    <property type="evidence" value="ECO:0007669"/>
    <property type="project" value="InterPro"/>
</dbReference>
<dbReference type="PANTHER" id="PTHR35889:SF3">
    <property type="entry name" value="F-BOX DOMAIN-CONTAINING PROTEIN"/>
    <property type="match status" value="1"/>
</dbReference>
<evidence type="ECO:0000256" key="2">
    <source>
        <dbReference type="ARBA" id="ARBA00022723"/>
    </source>
</evidence>
<proteinExistence type="predicted"/>
<dbReference type="PANTHER" id="PTHR35889">
    <property type="entry name" value="CYCLOINULO-OLIGOSACCHARIDE FRUCTANOTRANSFERASE-RELATED"/>
    <property type="match status" value="1"/>
</dbReference>
<dbReference type="InterPro" id="IPR036909">
    <property type="entry name" value="Cyt_c-like_dom_sf"/>
</dbReference>
<feature type="domain" description="Cytochrome c" evidence="4">
    <location>
        <begin position="18"/>
        <end position="116"/>
    </location>
</feature>
<dbReference type="InterPro" id="IPR009056">
    <property type="entry name" value="Cyt_c-like_dom"/>
</dbReference>
<organism evidence="5">
    <name type="scientific">marine sediment metagenome</name>
    <dbReference type="NCBI Taxonomy" id="412755"/>
    <lineage>
        <taxon>unclassified sequences</taxon>
        <taxon>metagenomes</taxon>
        <taxon>ecological metagenomes</taxon>
    </lineage>
</organism>
<evidence type="ECO:0000259" key="4">
    <source>
        <dbReference type="PROSITE" id="PS51007"/>
    </source>
</evidence>
<dbReference type="InterPro" id="IPR011429">
    <property type="entry name" value="Cyt_c_Planctomycete-type"/>
</dbReference>